<reference evidence="1 2" key="2">
    <citation type="submission" date="2018-08" db="EMBL/GenBank/DDBJ databases">
        <authorList>
            <person name="Laetsch R D."/>
            <person name="Stevens L."/>
            <person name="Kumar S."/>
            <person name="Blaxter L. M."/>
        </authorList>
    </citation>
    <scope>NUCLEOTIDE SEQUENCE [LARGE SCALE GENOMIC DNA]</scope>
</reference>
<name>A0A182E845_ONCOC</name>
<accession>A0A182E845</accession>
<dbReference type="EMBL" id="UYRW01000907">
    <property type="protein sequence ID" value="VDK72160.1"/>
    <property type="molecule type" value="Genomic_DNA"/>
</dbReference>
<dbReference type="AlphaFoldDB" id="A0A182E845"/>
<gene>
    <name evidence="1" type="ORF">NOO_LOCUS4196</name>
</gene>
<keyword evidence="2" id="KW-1185">Reference proteome</keyword>
<reference evidence="3" key="1">
    <citation type="submission" date="2016-06" db="UniProtKB">
        <authorList>
            <consortium name="WormBaseParasite"/>
        </authorList>
    </citation>
    <scope>IDENTIFICATION</scope>
</reference>
<dbReference type="OrthoDB" id="5853023at2759"/>
<protein>
    <submittedName>
        <fullName evidence="3">SAM-dependent MTase TRM10-type domain-containing protein</fullName>
    </submittedName>
</protein>
<evidence type="ECO:0000313" key="1">
    <source>
        <dbReference type="EMBL" id="VDK72160.1"/>
    </source>
</evidence>
<evidence type="ECO:0000313" key="3">
    <source>
        <dbReference type="WBParaSite" id="nOo.2.0.1.t04196-RA"/>
    </source>
</evidence>
<organism evidence="3">
    <name type="scientific">Onchocerca ochengi</name>
    <name type="common">Filarial nematode worm</name>
    <dbReference type="NCBI Taxonomy" id="42157"/>
    <lineage>
        <taxon>Eukaryota</taxon>
        <taxon>Metazoa</taxon>
        <taxon>Ecdysozoa</taxon>
        <taxon>Nematoda</taxon>
        <taxon>Chromadorea</taxon>
        <taxon>Rhabditida</taxon>
        <taxon>Spirurina</taxon>
        <taxon>Spiruromorpha</taxon>
        <taxon>Filarioidea</taxon>
        <taxon>Onchocercidae</taxon>
        <taxon>Onchocerca</taxon>
    </lineage>
</organism>
<dbReference type="Proteomes" id="UP000271087">
    <property type="component" value="Unassembled WGS sequence"/>
</dbReference>
<sequence length="294" mass="33502">MISYSNVQQPSSMLSTSEFDDSREEFRQAQCCVHGRPCTMASKLSQEKKEADRDSLSGSYSLIDSGRRSLSKKSEPHIYDDISYNLGRKVEREALDIPICKWNFRRPHSSSSILSFEPVASVAEIESAELLSIPTKDKHIRRKMERLSRSRTLDAPSLMKQRIFPKEKYNEYEMMHPTDSSIILAPMSAEEVLWTARAYCSVEVPPSVEAYIGIMTAKRAEEYVIKPASFKLYHMVDYGDPLAPWFFNLDALVSYYNIYVHLHEVDGACVADIFPVNGMQHGTTSHQYVASVFD</sequence>
<evidence type="ECO:0000313" key="2">
    <source>
        <dbReference type="Proteomes" id="UP000271087"/>
    </source>
</evidence>
<dbReference type="WBParaSite" id="nOo.2.0.1.t04196-RA">
    <property type="protein sequence ID" value="nOo.2.0.1.t04196-RA"/>
    <property type="gene ID" value="nOo.2.0.1.g04196"/>
</dbReference>
<proteinExistence type="predicted"/>